<feature type="chain" id="PRO_5046815033" evidence="1">
    <location>
        <begin position="23"/>
        <end position="275"/>
    </location>
</feature>
<evidence type="ECO:0000313" key="3">
    <source>
        <dbReference type="Proteomes" id="UP000624419"/>
    </source>
</evidence>
<keyword evidence="3" id="KW-1185">Reference proteome</keyword>
<dbReference type="EMBL" id="JABBXD010000003">
    <property type="protein sequence ID" value="MBD3585717.1"/>
    <property type="molecule type" value="Genomic_DNA"/>
</dbReference>
<proteinExistence type="predicted"/>
<gene>
    <name evidence="2" type="ORF">HHX48_08230</name>
</gene>
<protein>
    <submittedName>
        <fullName evidence="2">DUF4198 domain-containing protein</fullName>
    </submittedName>
</protein>
<organism evidence="2 3">
    <name type="scientific">Salinimonas profundi</name>
    <dbReference type="NCBI Taxonomy" id="2729140"/>
    <lineage>
        <taxon>Bacteria</taxon>
        <taxon>Pseudomonadati</taxon>
        <taxon>Pseudomonadota</taxon>
        <taxon>Gammaproteobacteria</taxon>
        <taxon>Alteromonadales</taxon>
        <taxon>Alteromonadaceae</taxon>
        <taxon>Alteromonas/Salinimonas group</taxon>
        <taxon>Salinimonas</taxon>
    </lineage>
</organism>
<dbReference type="Pfam" id="PF10670">
    <property type="entry name" value="DUF4198"/>
    <property type="match status" value="1"/>
</dbReference>
<comment type="caution">
    <text evidence="2">The sequence shown here is derived from an EMBL/GenBank/DDBJ whole genome shotgun (WGS) entry which is preliminary data.</text>
</comment>
<dbReference type="Proteomes" id="UP000624419">
    <property type="component" value="Unassembled WGS sequence"/>
</dbReference>
<reference evidence="2 3" key="1">
    <citation type="submission" date="2020-04" db="EMBL/GenBank/DDBJ databases">
        <title>Salinimonas sp. HHU 13199.</title>
        <authorList>
            <person name="Cui X."/>
            <person name="Zhang D."/>
        </authorList>
    </citation>
    <scope>NUCLEOTIDE SEQUENCE [LARGE SCALE GENOMIC DNA]</scope>
    <source>
        <strain evidence="2 3">HHU 13199</strain>
    </source>
</reference>
<dbReference type="InterPro" id="IPR019613">
    <property type="entry name" value="DUF4198"/>
</dbReference>
<evidence type="ECO:0000256" key="1">
    <source>
        <dbReference type="SAM" id="SignalP"/>
    </source>
</evidence>
<name>A0ABR8LMT8_9ALTE</name>
<accession>A0ABR8LMT8</accession>
<feature type="signal peptide" evidence="1">
    <location>
        <begin position="1"/>
        <end position="22"/>
    </location>
</feature>
<keyword evidence="1" id="KW-0732">Signal</keyword>
<sequence>MQFRSTLMYAGLLMSTSFTASAHDFWLAPGKYQVAPSSTVPIQFKVGHNDSADDWNLRWDKIVALRNYTPVGVADLSASIIQKSDLLPGAAKTQSLESGTYVIGLESYHSVSELSADPFNSYIEEEGLTEIHDYRQQKGLTGRAGTELYSRKAKTIIQVGDKLTENATHPIGHTLEIIPVSHPYDLNEQAALPLQVLFKGRPLEGALVKTSALKGANHKAQSVKTDAEGRATVSFSEEGPVKLSVVWGEPLSGNPRADFETYFSSLTFSVNKSAN</sequence>
<evidence type="ECO:0000313" key="2">
    <source>
        <dbReference type="EMBL" id="MBD3585717.1"/>
    </source>
</evidence>